<feature type="compositionally biased region" description="Polar residues" evidence="1">
    <location>
        <begin position="312"/>
        <end position="324"/>
    </location>
</feature>
<sequence>MEVEKKRSKGGFLNLFDWNGKSRKRLFSSSNELAGLKQGKENVDNLSKSQLFQLEAREDGASSSYKLNGDWDFSLTKTSDEKCGGRVPSVVARLMGLDSLPSNVPEPCSTSFLESRLVGASHHDNSDGGWNCHSMDYIDMPNKLERFSGNLLDLRAQKVPKLPIERFQSEVLPPKSAKSIPITHHKLLSPIKSPGFTPTMSTGYLMEAATKIIEASPRKPVKSKMTSITNSSVPLRIRDLKEKVETTRKSSGIERSTENYIGKNRKGKASERNYSGSEHLASRTESTDADRSNSNGLKDKGRPVSLAVQARANHQSKGDSTSCSDRAGAMDRKEQNDVKSSQVFKSQPSMQKTMQKRTMKRNNNVLAQNNQKQNSLPNKEKLPSKPQVLNQPVKRTQSANCHIGSSKTVNKILINCEVESKITRTRETDAKKDFGSSKRNAASRKKKSVSQDVSSEGSSVSNSLIHNGERSVKYNIAVDGSMNGDENRKLGMDVVSFTFTSPLKKSSSEPHSDEAVKINHSLVFDSYSENDYLKNLSSFSPNLNAINGDALSVLLEQKLQELTCRVESSQSYMARDDIFSCSGSNSHYATSECATKENCIGCRYSDSPHDCGHLSTDSNELIVDKWQKGVKEMKEPDDSSNTETVTMSGSSVDDEFSPDDGNSIHASRLGNAMNLDPTNLYPIMLGETPVFNSASTIDEQDKYRTRSPTTTSPINTHRSDDWELQYVREVVSKAELAFENFTLGVTPMLISPSLYINLEIEENTKNNNEPEQLKLERKILFDCVNECLELKAKQIVIGSSRTLVPWRKLFENGSLAEEVWKEIERWKSMEEWMVDELVEKDMSSHNEVADGGGTNGLPDKYRRGSSDSLVWFINYAPSFLRASSPFGAELMNRAMELQTSNNGGENLDSESKTELQEGINGGPQYVFEDVDSACSTPYVSAPSSPGRGPVGGFYYSAPASPMHFAITKSSSSSAQLPSSSLKDSHSFSFEFEFSGRFGSIGSGSIGSMSSADELFLNGKIRPMKLSTHLEQPQVLAPLLDLEGEDEEDEGGEIVGFVRGRDLRLRDKSLRRRTRSMSPMRNTPVEWTENDDGDLNTERNDSEEGKTMEKNEEEGFMSSETTTPSVSGSSSRSSSAGRNSKRWIFLKDFLYRSKSEGRSSNHKFWSNISFSSAKEKKPTTNQTASTSTSSSAKQKATKPSAQKLKGGSGQVPAKKPGAGKPTNGVGKRRIPPSPHELHYTKNRAQAEELRKKTYLPYRQGLLGCLGFSSKGYGAVNGFARALNSVSSSIPSEFQLLGQVLLSAAMAHTSNTAAGVDNTFRRKFDREEYLERARDREKQEAERVKSKLKGPPVQRKPLKHRDYEVDLNSRLGKTQVVTPVAPLSQQAGYYCSVCECVVKDSANYLDHINGKKHQRALGMSMRVERASLEQVQERFEVLKKRKTPGSFTEQDLEERIIKQQEEEEQRKRERRERKKEKKKEKAAEDEPEVDPDVAAMMGFGGFRSSKK</sequence>
<feature type="compositionally biased region" description="Low complexity" evidence="1">
    <location>
        <begin position="1117"/>
        <end position="1134"/>
    </location>
</feature>
<evidence type="ECO:0000313" key="3">
    <source>
        <dbReference type="EMBL" id="KAG6586229.1"/>
    </source>
</evidence>
<feature type="region of interest" description="Disordered" evidence="1">
    <location>
        <begin position="244"/>
        <end position="402"/>
    </location>
</feature>
<feature type="compositionally biased region" description="Basic and acidic residues" evidence="1">
    <location>
        <begin position="328"/>
        <end position="337"/>
    </location>
</feature>
<feature type="compositionally biased region" description="Polar residues" evidence="1">
    <location>
        <begin position="706"/>
        <end position="716"/>
    </location>
</feature>
<dbReference type="Proteomes" id="UP000685013">
    <property type="component" value="Chromosome 12"/>
</dbReference>
<feature type="region of interest" description="Disordered" evidence="1">
    <location>
        <begin position="1333"/>
        <end position="1353"/>
    </location>
</feature>
<dbReference type="Pfam" id="PF12874">
    <property type="entry name" value="zf-met"/>
    <property type="match status" value="1"/>
</dbReference>
<dbReference type="GO" id="GO:0008270">
    <property type="term" value="F:zinc ion binding"/>
    <property type="evidence" value="ECO:0007669"/>
    <property type="project" value="InterPro"/>
</dbReference>
<protein>
    <submittedName>
        <fullName evidence="3">Zinc finger matrin-type protein 2</fullName>
    </submittedName>
</protein>
<dbReference type="Pfam" id="PF14383">
    <property type="entry name" value="VARLMGL"/>
    <property type="match status" value="1"/>
</dbReference>
<accession>A0AAV6MTT2</accession>
<dbReference type="SMART" id="SM00451">
    <property type="entry name" value="ZnF_U1"/>
    <property type="match status" value="1"/>
</dbReference>
<dbReference type="InterPro" id="IPR003604">
    <property type="entry name" value="Matrin/U1-like-C_Znf_C2H2"/>
</dbReference>
<feature type="domain" description="U1-type" evidence="2">
    <location>
        <begin position="1384"/>
        <end position="1418"/>
    </location>
</feature>
<dbReference type="PANTHER" id="PTHR21726">
    <property type="entry name" value="PHOSPHATIDYLINOSITOL N-ACETYLGLUCOSAMINYLTRANSFERASE SUBUNIT P DOWN SYNDROME CRITICAL REGION PROTEIN 5 -RELATED"/>
    <property type="match status" value="1"/>
</dbReference>
<dbReference type="InterPro" id="IPR013087">
    <property type="entry name" value="Znf_C2H2_type"/>
</dbReference>
<evidence type="ECO:0000259" key="2">
    <source>
        <dbReference type="SMART" id="SM00451"/>
    </source>
</evidence>
<dbReference type="PANTHER" id="PTHR21726:SF57">
    <property type="entry name" value="SERINE-RICH ADHESIN FOR PLATELETS-LIKE PROTEIN"/>
    <property type="match status" value="1"/>
</dbReference>
<feature type="compositionally biased region" description="Basic and acidic residues" evidence="1">
    <location>
        <begin position="1333"/>
        <end position="1343"/>
    </location>
</feature>
<feature type="compositionally biased region" description="Basic and acidic residues" evidence="1">
    <location>
        <begin position="244"/>
        <end position="257"/>
    </location>
</feature>
<dbReference type="EMBL" id="JAGKQH010000012">
    <property type="protein sequence ID" value="KAG6586229.1"/>
    <property type="molecule type" value="Genomic_DNA"/>
</dbReference>
<comment type="caution">
    <text evidence="3">The sequence shown here is derived from an EMBL/GenBank/DDBJ whole genome shotgun (WGS) entry which is preliminary data.</text>
</comment>
<feature type="region of interest" description="Disordered" evidence="1">
    <location>
        <begin position="1172"/>
        <end position="1237"/>
    </location>
</feature>
<feature type="non-terminal residue" evidence="3">
    <location>
        <position position="1"/>
    </location>
</feature>
<feature type="compositionally biased region" description="Polar residues" evidence="1">
    <location>
        <begin position="338"/>
        <end position="353"/>
    </location>
</feature>
<gene>
    <name evidence="3" type="primary">Zmat2</name>
    <name evidence="3" type="ORF">SDJN03_18962</name>
</gene>
<feature type="compositionally biased region" description="Polar residues" evidence="1">
    <location>
        <begin position="361"/>
        <end position="377"/>
    </location>
</feature>
<evidence type="ECO:0000256" key="1">
    <source>
        <dbReference type="SAM" id="MobiDB-lite"/>
    </source>
</evidence>
<dbReference type="InterPro" id="IPR025486">
    <property type="entry name" value="DUF4378"/>
</dbReference>
<reference evidence="3 4" key="1">
    <citation type="journal article" date="2021" name="Hortic Res">
        <title>The domestication of Cucurbita argyrosperma as revealed by the genome of its wild relative.</title>
        <authorList>
            <person name="Barrera-Redondo J."/>
            <person name="Sanchez-de la Vega G."/>
            <person name="Aguirre-Liguori J.A."/>
            <person name="Castellanos-Morales G."/>
            <person name="Gutierrez-Guerrero Y.T."/>
            <person name="Aguirre-Dugua X."/>
            <person name="Aguirre-Planter E."/>
            <person name="Tenaillon M.I."/>
            <person name="Lira-Saade R."/>
            <person name="Eguiarte L.E."/>
        </authorList>
    </citation>
    <scope>NUCLEOTIDE SEQUENCE [LARGE SCALE GENOMIC DNA]</scope>
    <source>
        <strain evidence="3">JBR-2021</strain>
    </source>
</reference>
<feature type="region of interest" description="Disordered" evidence="1">
    <location>
        <begin position="429"/>
        <end position="464"/>
    </location>
</feature>
<feature type="region of interest" description="Disordered" evidence="1">
    <location>
        <begin position="1452"/>
        <end position="1505"/>
    </location>
</feature>
<feature type="region of interest" description="Disordered" evidence="1">
    <location>
        <begin position="1072"/>
        <end position="1137"/>
    </location>
</feature>
<evidence type="ECO:0000313" key="4">
    <source>
        <dbReference type="Proteomes" id="UP000685013"/>
    </source>
</evidence>
<dbReference type="Pfam" id="PF07816">
    <property type="entry name" value="DUF1645"/>
    <property type="match status" value="1"/>
</dbReference>
<feature type="compositionally biased region" description="Basic and acidic residues" evidence="1">
    <location>
        <begin position="1095"/>
        <end position="1109"/>
    </location>
</feature>
<dbReference type="GO" id="GO:0003676">
    <property type="term" value="F:nucleic acid binding"/>
    <property type="evidence" value="ECO:0007669"/>
    <property type="project" value="InterPro"/>
</dbReference>
<feature type="compositionally biased region" description="Basic residues" evidence="1">
    <location>
        <begin position="1466"/>
        <end position="1476"/>
    </location>
</feature>
<dbReference type="Pfam" id="PF14309">
    <property type="entry name" value="DUF4378"/>
    <property type="match status" value="1"/>
</dbReference>
<feature type="compositionally biased region" description="Basic and acidic residues" evidence="1">
    <location>
        <begin position="280"/>
        <end position="302"/>
    </location>
</feature>
<dbReference type="InterPro" id="IPR032795">
    <property type="entry name" value="DUF3741-assoc"/>
</dbReference>
<keyword evidence="4" id="KW-1185">Reference proteome</keyword>
<organism evidence="3 4">
    <name type="scientific">Cucurbita argyrosperma subsp. sororia</name>
    <dbReference type="NCBI Taxonomy" id="37648"/>
    <lineage>
        <taxon>Eukaryota</taxon>
        <taxon>Viridiplantae</taxon>
        <taxon>Streptophyta</taxon>
        <taxon>Embryophyta</taxon>
        <taxon>Tracheophyta</taxon>
        <taxon>Spermatophyta</taxon>
        <taxon>Magnoliopsida</taxon>
        <taxon>eudicotyledons</taxon>
        <taxon>Gunneridae</taxon>
        <taxon>Pentapetalae</taxon>
        <taxon>rosids</taxon>
        <taxon>fabids</taxon>
        <taxon>Cucurbitales</taxon>
        <taxon>Cucurbitaceae</taxon>
        <taxon>Cucurbiteae</taxon>
        <taxon>Cucurbita</taxon>
    </lineage>
</organism>
<dbReference type="InterPro" id="IPR012442">
    <property type="entry name" value="DUF1645_plant"/>
</dbReference>
<feature type="compositionally biased region" description="Basic and acidic residues" evidence="1">
    <location>
        <begin position="1452"/>
        <end position="1465"/>
    </location>
</feature>
<feature type="region of interest" description="Disordered" evidence="1">
    <location>
        <begin position="696"/>
        <end position="716"/>
    </location>
</feature>
<proteinExistence type="predicted"/>
<feature type="compositionally biased region" description="Low complexity" evidence="1">
    <location>
        <begin position="450"/>
        <end position="463"/>
    </location>
</feature>
<dbReference type="FunFam" id="3.30.160.60:FF:000491">
    <property type="entry name" value="zinc finger matrin-type protein 2-like"/>
    <property type="match status" value="1"/>
</dbReference>
<feature type="compositionally biased region" description="Polar residues" evidence="1">
    <location>
        <begin position="387"/>
        <end position="402"/>
    </location>
</feature>
<name>A0AAV6MTT2_9ROSI</name>
<feature type="region of interest" description="Disordered" evidence="1">
    <location>
        <begin position="632"/>
        <end position="658"/>
    </location>
</feature>
<feature type="compositionally biased region" description="Polar residues" evidence="1">
    <location>
        <begin position="639"/>
        <end position="651"/>
    </location>
</feature>
<feature type="compositionally biased region" description="Low complexity" evidence="1">
    <location>
        <begin position="1178"/>
        <end position="1202"/>
    </location>
</feature>